<dbReference type="PROSITE" id="PS51375">
    <property type="entry name" value="PPR"/>
    <property type="match status" value="6"/>
</dbReference>
<dbReference type="EMBL" id="JAGGNH010000002">
    <property type="protein sequence ID" value="KAJ0980209.1"/>
    <property type="molecule type" value="Genomic_DNA"/>
</dbReference>
<feature type="repeat" description="PPR" evidence="2">
    <location>
        <begin position="334"/>
        <end position="368"/>
    </location>
</feature>
<dbReference type="InterPro" id="IPR046960">
    <property type="entry name" value="PPR_At4g14850-like_plant"/>
</dbReference>
<dbReference type="InterPro" id="IPR011990">
    <property type="entry name" value="TPR-like_helical_dom_sf"/>
</dbReference>
<evidence type="ECO:0000256" key="2">
    <source>
        <dbReference type="PROSITE-ProRule" id="PRU00708"/>
    </source>
</evidence>
<dbReference type="Proteomes" id="UP001085076">
    <property type="component" value="Miscellaneous, Linkage group lg02"/>
</dbReference>
<name>A0A9D5HKU3_9LILI</name>
<dbReference type="NCBIfam" id="TIGR00756">
    <property type="entry name" value="PPR"/>
    <property type="match status" value="6"/>
</dbReference>
<evidence type="ECO:0000256" key="1">
    <source>
        <dbReference type="ARBA" id="ARBA00022737"/>
    </source>
</evidence>
<gene>
    <name evidence="3" type="ORF">J5N97_008464</name>
</gene>
<dbReference type="Gene3D" id="1.25.40.10">
    <property type="entry name" value="Tetratricopeptide repeat domain"/>
    <property type="match status" value="5"/>
</dbReference>
<feature type="repeat" description="PPR" evidence="2">
    <location>
        <begin position="536"/>
        <end position="570"/>
    </location>
</feature>
<feature type="repeat" description="PPR" evidence="2">
    <location>
        <begin position="571"/>
        <end position="605"/>
    </location>
</feature>
<comment type="caution">
    <text evidence="3">The sequence shown here is derived from an EMBL/GenBank/DDBJ whole genome shotgun (WGS) entry which is preliminary data.</text>
</comment>
<accession>A0A9D5HKU3</accession>
<dbReference type="FunFam" id="1.25.40.10:FF:000073">
    <property type="entry name" value="Pentatricopeptide repeat-containing protein chloroplastic"/>
    <property type="match status" value="1"/>
</dbReference>
<dbReference type="InterPro" id="IPR002885">
    <property type="entry name" value="PPR_rpt"/>
</dbReference>
<dbReference type="FunFam" id="1.25.40.10:FF:000031">
    <property type="entry name" value="Pentatricopeptide repeat-containing protein mitochondrial"/>
    <property type="match status" value="1"/>
</dbReference>
<feature type="repeat" description="PPR" evidence="2">
    <location>
        <begin position="231"/>
        <end position="265"/>
    </location>
</feature>
<dbReference type="GO" id="GO:0009451">
    <property type="term" value="P:RNA modification"/>
    <property type="evidence" value="ECO:0007669"/>
    <property type="project" value="InterPro"/>
</dbReference>
<dbReference type="PANTHER" id="PTHR24015:SF1063">
    <property type="entry name" value="OS12G0156900 PROTEIN"/>
    <property type="match status" value="1"/>
</dbReference>
<keyword evidence="1" id="KW-0677">Repeat</keyword>
<evidence type="ECO:0008006" key="5">
    <source>
        <dbReference type="Google" id="ProtNLM"/>
    </source>
</evidence>
<proteinExistence type="predicted"/>
<dbReference type="OrthoDB" id="185373at2759"/>
<feature type="repeat" description="PPR" evidence="2">
    <location>
        <begin position="435"/>
        <end position="469"/>
    </location>
</feature>
<keyword evidence="4" id="KW-1185">Reference proteome</keyword>
<dbReference type="FunFam" id="1.25.40.10:FF:000345">
    <property type="entry name" value="Pentatricopeptide repeat-containing protein"/>
    <property type="match status" value="1"/>
</dbReference>
<dbReference type="Pfam" id="PF01535">
    <property type="entry name" value="PPR"/>
    <property type="match status" value="5"/>
</dbReference>
<protein>
    <recommendedName>
        <fullName evidence="5">Pentatricopeptide repeat-containing protein</fullName>
    </recommendedName>
</protein>
<reference evidence="3" key="2">
    <citation type="journal article" date="2022" name="Hortic Res">
        <title>The genome of Dioscorea zingiberensis sheds light on the biosynthesis, origin and evolution of the medicinally important diosgenin saponins.</title>
        <authorList>
            <person name="Li Y."/>
            <person name="Tan C."/>
            <person name="Li Z."/>
            <person name="Guo J."/>
            <person name="Li S."/>
            <person name="Chen X."/>
            <person name="Wang C."/>
            <person name="Dai X."/>
            <person name="Yang H."/>
            <person name="Song W."/>
            <person name="Hou L."/>
            <person name="Xu J."/>
            <person name="Tong Z."/>
            <person name="Xu A."/>
            <person name="Yuan X."/>
            <person name="Wang W."/>
            <person name="Yang Q."/>
            <person name="Chen L."/>
            <person name="Sun Z."/>
            <person name="Wang K."/>
            <person name="Pan B."/>
            <person name="Chen J."/>
            <person name="Bao Y."/>
            <person name="Liu F."/>
            <person name="Qi X."/>
            <person name="Gang D.R."/>
            <person name="Wen J."/>
            <person name="Li J."/>
        </authorList>
    </citation>
    <scope>NUCLEOTIDE SEQUENCE</scope>
    <source>
        <strain evidence="3">Dzin_1.0</strain>
    </source>
</reference>
<dbReference type="Pfam" id="PF13041">
    <property type="entry name" value="PPR_2"/>
    <property type="match status" value="3"/>
</dbReference>
<sequence length="671" mass="74875">MLIESYANVGCIGVSGLLFDGFPSPDSFMWSTMIRCYAATQLYQESISLYHAMQYHHQLTSFVFSPVLKACSGLHSVAMGRKVHGRIIKSGFEPDVVLGTSLLHMYGDVGCLEDARFLFDEMPVRDVVSWSSLISSYIHSGDIDKGLEVFSRMVLEKVKIDFVVLMKVAEACAGSGYLKQLKSVHGYFISSRWTHTDTDRRKMENCLMLMYGKCSDFDAAEKLFKGVSEKDVISWTCMISCYNQRSCYREALEAFIHMRGSGIELNSVTTVAVLHSCTQLGCLKGGQSIHGFMIKRCIKSDHMDCIAPALLNMYASFKELRLCRNVFETTQEKTVVSWNSVIAAYAQNGSSKIALEFFVQMRKEGFFPDSFTLSSTLPACGHISDLCAGAQIHGYIFRAGFQLSDFVQNSLLDMYCKCGSTDTAYNIFTELEVKDIVAWNVMISGFARNGKSAEAIALYDQIHLKGLQVDHVTFLTAIQACSHLGSLTKGRWIHHKVIVSGVATNTYLDTALINMYAKCGDLGMAQRVFDNLQEKSVVSWSSIISAYGAHGQIEDTVLLFSRMVTSGTRPNRITFMSILSACSHAGLVKEAMQYYDLMGEFQIEAQLEHRACIVDLLSRAGYIHRAFNLIESMPAEPNASIWRALLNGCYIHQRPDIAEAIQKRILKNPNL</sequence>
<reference evidence="3" key="1">
    <citation type="submission" date="2021-03" db="EMBL/GenBank/DDBJ databases">
        <authorList>
            <person name="Li Z."/>
            <person name="Yang C."/>
        </authorList>
    </citation>
    <scope>NUCLEOTIDE SEQUENCE</scope>
    <source>
        <strain evidence="3">Dzin_1.0</strain>
        <tissue evidence="3">Leaf</tissue>
    </source>
</reference>
<organism evidence="3 4">
    <name type="scientific">Dioscorea zingiberensis</name>
    <dbReference type="NCBI Taxonomy" id="325984"/>
    <lineage>
        <taxon>Eukaryota</taxon>
        <taxon>Viridiplantae</taxon>
        <taxon>Streptophyta</taxon>
        <taxon>Embryophyta</taxon>
        <taxon>Tracheophyta</taxon>
        <taxon>Spermatophyta</taxon>
        <taxon>Magnoliopsida</taxon>
        <taxon>Liliopsida</taxon>
        <taxon>Dioscoreales</taxon>
        <taxon>Dioscoreaceae</taxon>
        <taxon>Dioscorea</taxon>
    </lineage>
</organism>
<evidence type="ECO:0000313" key="3">
    <source>
        <dbReference type="EMBL" id="KAJ0980209.1"/>
    </source>
</evidence>
<dbReference type="PANTHER" id="PTHR24015">
    <property type="entry name" value="OS07G0578800 PROTEIN-RELATED"/>
    <property type="match status" value="1"/>
</dbReference>
<evidence type="ECO:0000313" key="4">
    <source>
        <dbReference type="Proteomes" id="UP001085076"/>
    </source>
</evidence>
<dbReference type="GO" id="GO:0003723">
    <property type="term" value="F:RNA binding"/>
    <property type="evidence" value="ECO:0007669"/>
    <property type="project" value="InterPro"/>
</dbReference>
<feature type="repeat" description="PPR" evidence="2">
    <location>
        <begin position="126"/>
        <end position="160"/>
    </location>
</feature>
<dbReference type="FunFam" id="1.25.40.10:FF:000344">
    <property type="entry name" value="Pentatricopeptide repeat-containing protein"/>
    <property type="match status" value="1"/>
</dbReference>
<dbReference type="AlphaFoldDB" id="A0A9D5HKU3"/>